<dbReference type="InterPro" id="IPR003675">
    <property type="entry name" value="Rce1/LyrA-like_dom"/>
</dbReference>
<feature type="transmembrane region" description="Helical" evidence="1">
    <location>
        <begin position="94"/>
        <end position="116"/>
    </location>
</feature>
<accession>A0ABV4WM05</accession>
<protein>
    <submittedName>
        <fullName evidence="3">Lysostaphin resistance A-like protein</fullName>
    </submittedName>
</protein>
<feature type="transmembrane region" description="Helical" evidence="1">
    <location>
        <begin position="20"/>
        <end position="41"/>
    </location>
</feature>
<feature type="transmembrane region" description="Helical" evidence="1">
    <location>
        <begin position="53"/>
        <end position="73"/>
    </location>
</feature>
<keyword evidence="1" id="KW-1133">Transmembrane helix</keyword>
<feature type="transmembrane region" description="Helical" evidence="1">
    <location>
        <begin position="145"/>
        <end position="167"/>
    </location>
</feature>
<dbReference type="RefSeq" id="WP_413278508.1">
    <property type="nucleotide sequence ID" value="NZ_JBHFNT010000139.1"/>
</dbReference>
<gene>
    <name evidence="3" type="ORF">ACE1CA_16400</name>
</gene>
<keyword evidence="1" id="KW-0472">Membrane</keyword>
<keyword evidence="4" id="KW-1185">Reference proteome</keyword>
<proteinExistence type="predicted"/>
<dbReference type="Proteomes" id="UP001576780">
    <property type="component" value="Unassembled WGS sequence"/>
</dbReference>
<reference evidence="3 4" key="1">
    <citation type="submission" date="2024-09" db="EMBL/GenBank/DDBJ databases">
        <title>Floridaenema gen nov. (Aerosakkonemataceae, Aerosakkonematales ord. nov., Cyanobacteria) from benthic tropical and subtropical fresh waters, with the description of four new species.</title>
        <authorList>
            <person name="Moretto J.A."/>
            <person name="Berthold D.E."/>
            <person name="Lefler F.W."/>
            <person name="Huang I.-S."/>
            <person name="Laughinghouse H. IV."/>
        </authorList>
    </citation>
    <scope>NUCLEOTIDE SEQUENCE [LARGE SCALE GENOMIC DNA]</scope>
    <source>
        <strain evidence="3 4">BLCC-F167</strain>
    </source>
</reference>
<dbReference type="PANTHER" id="PTHR39430:SF1">
    <property type="entry name" value="PROTEASE"/>
    <property type="match status" value="1"/>
</dbReference>
<comment type="caution">
    <text evidence="3">The sequence shown here is derived from an EMBL/GenBank/DDBJ whole genome shotgun (WGS) entry which is preliminary data.</text>
</comment>
<organism evidence="3 4">
    <name type="scientific">Floridaenema evergladense BLCC-F167</name>
    <dbReference type="NCBI Taxonomy" id="3153639"/>
    <lineage>
        <taxon>Bacteria</taxon>
        <taxon>Bacillati</taxon>
        <taxon>Cyanobacteriota</taxon>
        <taxon>Cyanophyceae</taxon>
        <taxon>Oscillatoriophycideae</taxon>
        <taxon>Aerosakkonematales</taxon>
        <taxon>Aerosakkonemataceae</taxon>
        <taxon>Floridanema</taxon>
        <taxon>Floridanema evergladense</taxon>
    </lineage>
</organism>
<dbReference type="Pfam" id="PF02517">
    <property type="entry name" value="Rce1-like"/>
    <property type="match status" value="1"/>
</dbReference>
<feature type="transmembrane region" description="Helical" evidence="1">
    <location>
        <begin position="254"/>
        <end position="274"/>
    </location>
</feature>
<evidence type="ECO:0000313" key="4">
    <source>
        <dbReference type="Proteomes" id="UP001576780"/>
    </source>
</evidence>
<evidence type="ECO:0000259" key="2">
    <source>
        <dbReference type="Pfam" id="PF02517"/>
    </source>
</evidence>
<dbReference type="PANTHER" id="PTHR39430">
    <property type="entry name" value="MEMBRANE-ASSOCIATED PROTEASE-RELATED"/>
    <property type="match status" value="1"/>
</dbReference>
<feature type="domain" description="CAAX prenyl protease 2/Lysostaphin resistance protein A-like" evidence="2">
    <location>
        <begin position="130"/>
        <end position="215"/>
    </location>
</feature>
<dbReference type="EMBL" id="JBHFNT010000139">
    <property type="protein sequence ID" value="MFB2836114.1"/>
    <property type="molecule type" value="Genomic_DNA"/>
</dbReference>
<evidence type="ECO:0000313" key="3">
    <source>
        <dbReference type="EMBL" id="MFB2836114.1"/>
    </source>
</evidence>
<keyword evidence="1" id="KW-0812">Transmembrane</keyword>
<feature type="transmembrane region" description="Helical" evidence="1">
    <location>
        <begin position="179"/>
        <end position="199"/>
    </location>
</feature>
<name>A0ABV4WM05_9CYAN</name>
<sequence>MDTQTDSKIRLLLRILRFPLTRLLLLSYILFYVTFSGKVFIQTFTPSPVPSLIVGLLTVANLLLVYVSFAHFVERRSVSELTLPGMGRELGIGLLLGFGLFTTCVLIAMVLGLYRIEGIDSWQQVLPTGGALVTPVGEEMLFRGVVFRIFEEVFGGWVALIVSSVAFGLTHSGNEGETLAGIASIAIVFGPMLAAPYMVTRRLWMGIGLHGAWNYTMGKIFSGSVSGGQTGQGLFKTTFVGPELLTGGSAGMEGSLIAILVSATASVILLILAVQRGKIVPPSWKRRA</sequence>
<evidence type="ECO:0000256" key="1">
    <source>
        <dbReference type="SAM" id="Phobius"/>
    </source>
</evidence>